<reference evidence="1 2" key="1">
    <citation type="submission" date="2022-03" db="EMBL/GenBank/DDBJ databases">
        <authorList>
            <person name="Macdonald S."/>
            <person name="Ahmed S."/>
            <person name="Newling K."/>
        </authorList>
    </citation>
    <scope>NUCLEOTIDE SEQUENCE [LARGE SCALE GENOMIC DNA]</scope>
</reference>
<gene>
    <name evidence="1" type="ORF">ERUC_LOCUS36642</name>
</gene>
<keyword evidence="2" id="KW-1185">Reference proteome</keyword>
<accession>A0ABC8LKC8</accession>
<evidence type="ECO:0000313" key="1">
    <source>
        <dbReference type="EMBL" id="CAH8384159.1"/>
    </source>
</evidence>
<protein>
    <submittedName>
        <fullName evidence="1">Uncharacterized protein</fullName>
    </submittedName>
</protein>
<proteinExistence type="predicted"/>
<dbReference type="AlphaFoldDB" id="A0ABC8LKC8"/>
<comment type="caution">
    <text evidence="1">The sequence shown here is derived from an EMBL/GenBank/DDBJ whole genome shotgun (WGS) entry which is preliminary data.</text>
</comment>
<dbReference type="EMBL" id="CAKOAT010607376">
    <property type="protein sequence ID" value="CAH8384159.1"/>
    <property type="molecule type" value="Genomic_DNA"/>
</dbReference>
<dbReference type="Proteomes" id="UP001642260">
    <property type="component" value="Unassembled WGS sequence"/>
</dbReference>
<name>A0ABC8LKC8_ERUVS</name>
<organism evidence="1 2">
    <name type="scientific">Eruca vesicaria subsp. sativa</name>
    <name type="common">Garden rocket</name>
    <name type="synonym">Eruca sativa</name>
    <dbReference type="NCBI Taxonomy" id="29727"/>
    <lineage>
        <taxon>Eukaryota</taxon>
        <taxon>Viridiplantae</taxon>
        <taxon>Streptophyta</taxon>
        <taxon>Embryophyta</taxon>
        <taxon>Tracheophyta</taxon>
        <taxon>Spermatophyta</taxon>
        <taxon>Magnoliopsida</taxon>
        <taxon>eudicotyledons</taxon>
        <taxon>Gunneridae</taxon>
        <taxon>Pentapetalae</taxon>
        <taxon>rosids</taxon>
        <taxon>malvids</taxon>
        <taxon>Brassicales</taxon>
        <taxon>Brassicaceae</taxon>
        <taxon>Brassiceae</taxon>
        <taxon>Eruca</taxon>
    </lineage>
</organism>
<evidence type="ECO:0000313" key="2">
    <source>
        <dbReference type="Proteomes" id="UP001642260"/>
    </source>
</evidence>
<sequence>MMVLEDFGMHEKIVSAELSYFPSSLMSNLGIPPVVISNDRQVCSFIGYRKKNSSIYLCVSFTGEEEHLKQTLTQVEIRNQKEDSSERGFVGERRRV</sequence>